<evidence type="ECO:0000313" key="4">
    <source>
        <dbReference type="EMBL" id="MFC7291576.1"/>
    </source>
</evidence>
<dbReference type="PANTHER" id="PTHR43584:SF8">
    <property type="entry name" value="N-ACETYLMURAMATE ALPHA-1-PHOSPHATE URIDYLYLTRANSFERASE"/>
    <property type="match status" value="1"/>
</dbReference>
<dbReference type="CDD" id="cd06422">
    <property type="entry name" value="NTP_transferase_like_1"/>
    <property type="match status" value="1"/>
</dbReference>
<dbReference type="Proteomes" id="UP001596492">
    <property type="component" value="Unassembled WGS sequence"/>
</dbReference>
<dbReference type="SUPFAM" id="SSF53448">
    <property type="entry name" value="Nucleotide-diphospho-sugar transferases"/>
    <property type="match status" value="1"/>
</dbReference>
<keyword evidence="1" id="KW-0808">Transferase</keyword>
<evidence type="ECO:0000256" key="2">
    <source>
        <dbReference type="ARBA" id="ARBA00022695"/>
    </source>
</evidence>
<dbReference type="EMBL" id="JBHTBR010000004">
    <property type="protein sequence ID" value="MFC7291576.1"/>
    <property type="molecule type" value="Genomic_DNA"/>
</dbReference>
<sequence>MTIKTAMLMAAGKGTRMRPLTDTCPKPLIKVAGKSLIDHTLDNLIAAGIERAVINVHYLADQVETHFKNRTDIEILISDERNELLETGGGVVKARPLLGDDPVLICNTDAFWLNDNGATIHSLINAYNPAQMDSLLLLAKRDHSMGYHGKGDFDLADTGELIRRGDAPSAPYVFAGMYAFNPKTISHMETSCFSANVYWNESAAKNRLFGHVLAPFWMHVGDPDARDEAEKLIQEGKV</sequence>
<comment type="caution">
    <text evidence="4">The sequence shown here is derived from an EMBL/GenBank/DDBJ whole genome shotgun (WGS) entry which is preliminary data.</text>
</comment>
<dbReference type="Pfam" id="PF00483">
    <property type="entry name" value="NTP_transferase"/>
    <property type="match status" value="1"/>
</dbReference>
<dbReference type="PANTHER" id="PTHR43584">
    <property type="entry name" value="NUCLEOTIDYL TRANSFERASE"/>
    <property type="match status" value="1"/>
</dbReference>
<evidence type="ECO:0000256" key="1">
    <source>
        <dbReference type="ARBA" id="ARBA00022679"/>
    </source>
</evidence>
<gene>
    <name evidence="4" type="ORF">ACFQS8_08110</name>
</gene>
<evidence type="ECO:0000313" key="5">
    <source>
        <dbReference type="Proteomes" id="UP001596492"/>
    </source>
</evidence>
<reference evidence="5" key="1">
    <citation type="journal article" date="2019" name="Int. J. Syst. Evol. Microbiol.">
        <title>The Global Catalogue of Microorganisms (GCM) 10K type strain sequencing project: providing services to taxonomists for standard genome sequencing and annotation.</title>
        <authorList>
            <consortium name="The Broad Institute Genomics Platform"/>
            <consortium name="The Broad Institute Genome Sequencing Center for Infectious Disease"/>
            <person name="Wu L."/>
            <person name="Ma J."/>
        </authorList>
    </citation>
    <scope>NUCLEOTIDE SEQUENCE [LARGE SCALE GENOMIC DNA]</scope>
    <source>
        <strain evidence="5">CCUG 51308</strain>
    </source>
</reference>
<keyword evidence="2" id="KW-0548">Nucleotidyltransferase</keyword>
<protein>
    <submittedName>
        <fullName evidence="4">Nucleotidyltransferase family protein</fullName>
    </submittedName>
</protein>
<dbReference type="InterPro" id="IPR029044">
    <property type="entry name" value="Nucleotide-diphossugar_trans"/>
</dbReference>
<keyword evidence="5" id="KW-1185">Reference proteome</keyword>
<organism evidence="4 5">
    <name type="scientific">Hirschia litorea</name>
    <dbReference type="NCBI Taxonomy" id="1199156"/>
    <lineage>
        <taxon>Bacteria</taxon>
        <taxon>Pseudomonadati</taxon>
        <taxon>Pseudomonadota</taxon>
        <taxon>Alphaproteobacteria</taxon>
        <taxon>Hyphomonadales</taxon>
        <taxon>Hyphomonadaceae</taxon>
        <taxon>Hirschia</taxon>
    </lineage>
</organism>
<feature type="domain" description="Nucleotidyl transferase" evidence="3">
    <location>
        <begin position="6"/>
        <end position="188"/>
    </location>
</feature>
<dbReference type="InterPro" id="IPR005835">
    <property type="entry name" value="NTP_transferase_dom"/>
</dbReference>
<dbReference type="InterPro" id="IPR050065">
    <property type="entry name" value="GlmU-like"/>
</dbReference>
<name>A0ABW2IK98_9PROT</name>
<accession>A0ABW2IK98</accession>
<proteinExistence type="predicted"/>
<dbReference type="Gene3D" id="3.90.550.10">
    <property type="entry name" value="Spore Coat Polysaccharide Biosynthesis Protein SpsA, Chain A"/>
    <property type="match status" value="1"/>
</dbReference>
<dbReference type="RefSeq" id="WP_382166809.1">
    <property type="nucleotide sequence ID" value="NZ_JBHTBR010000004.1"/>
</dbReference>
<evidence type="ECO:0000259" key="3">
    <source>
        <dbReference type="Pfam" id="PF00483"/>
    </source>
</evidence>